<accession>A0A942E0Q1</accession>
<reference evidence="2" key="1">
    <citation type="submission" date="2021-04" db="EMBL/GenBank/DDBJ databases">
        <title>Pseudaminobacter soli sp. nov., isolated from paddy soil contaminated by heavy metals.</title>
        <authorList>
            <person name="Zhang K."/>
        </authorList>
    </citation>
    <scope>NUCLEOTIDE SEQUENCE</scope>
    <source>
        <strain evidence="2">19-2017</strain>
    </source>
</reference>
<dbReference type="RefSeq" id="WP_188254295.1">
    <property type="nucleotide sequence ID" value="NZ_JABVCF010000004.1"/>
</dbReference>
<dbReference type="SMART" id="SM00479">
    <property type="entry name" value="EXOIII"/>
    <property type="match status" value="1"/>
</dbReference>
<proteinExistence type="predicted"/>
<dbReference type="InterPro" id="IPR013520">
    <property type="entry name" value="Ribonucl_H"/>
</dbReference>
<dbReference type="InterPro" id="IPR036397">
    <property type="entry name" value="RNaseH_sf"/>
</dbReference>
<comment type="caution">
    <text evidence="2">The sequence shown here is derived from an EMBL/GenBank/DDBJ whole genome shotgun (WGS) entry which is preliminary data.</text>
</comment>
<dbReference type="GO" id="GO:0006259">
    <property type="term" value="P:DNA metabolic process"/>
    <property type="evidence" value="ECO:0007669"/>
    <property type="project" value="UniProtKB-ARBA"/>
</dbReference>
<dbReference type="AlphaFoldDB" id="A0A942E0Q1"/>
<dbReference type="InterPro" id="IPR012337">
    <property type="entry name" value="RNaseH-like_sf"/>
</dbReference>
<evidence type="ECO:0000313" key="3">
    <source>
        <dbReference type="Proteomes" id="UP000680348"/>
    </source>
</evidence>
<dbReference type="EMBL" id="JAGWCR010000004">
    <property type="protein sequence ID" value="MBS3648730.1"/>
    <property type="molecule type" value="Genomic_DNA"/>
</dbReference>
<dbReference type="Gene3D" id="3.30.420.10">
    <property type="entry name" value="Ribonuclease H-like superfamily/Ribonuclease H"/>
    <property type="match status" value="1"/>
</dbReference>
<dbReference type="SUPFAM" id="SSF53098">
    <property type="entry name" value="Ribonuclease H-like"/>
    <property type="match status" value="1"/>
</dbReference>
<dbReference type="Pfam" id="PF00929">
    <property type="entry name" value="RNase_T"/>
    <property type="match status" value="1"/>
</dbReference>
<evidence type="ECO:0000259" key="1">
    <source>
        <dbReference type="SMART" id="SM00479"/>
    </source>
</evidence>
<dbReference type="CDD" id="cd06127">
    <property type="entry name" value="DEDDh"/>
    <property type="match status" value="1"/>
</dbReference>
<dbReference type="GO" id="GO:0004527">
    <property type="term" value="F:exonuclease activity"/>
    <property type="evidence" value="ECO:0007669"/>
    <property type="project" value="UniProtKB-KW"/>
</dbReference>
<sequence length="212" mass="22963">MKALIFDTETTGKADFKADPIAPQQPKLVQLGALLIDLNTGRELGSADLIVFPSSWDIPQEVALIHGVTQQIAEEVGLDLDHVINVFLGMVNAADMIVCHNTAFDTIVMRRAVAMVQLALEGAVGDDPFGDKSIVCTMKAATPIVKKKGKRPLHNEDYKWPKLAECMKFFFDEELEGAHNAIIDCRATARVLMKLVEQGAIALPSPAPADAA</sequence>
<organism evidence="2 3">
    <name type="scientific">Pseudaminobacter soli</name>
    <name type="common">ex Zhang et al. 2022</name>
    <dbReference type="NCBI Taxonomy" id="2831468"/>
    <lineage>
        <taxon>Bacteria</taxon>
        <taxon>Pseudomonadati</taxon>
        <taxon>Pseudomonadota</taxon>
        <taxon>Alphaproteobacteria</taxon>
        <taxon>Hyphomicrobiales</taxon>
        <taxon>Phyllobacteriaceae</taxon>
        <taxon>Pseudaminobacter</taxon>
    </lineage>
</organism>
<keyword evidence="3" id="KW-1185">Reference proteome</keyword>
<dbReference type="GO" id="GO:0003676">
    <property type="term" value="F:nucleic acid binding"/>
    <property type="evidence" value="ECO:0007669"/>
    <property type="project" value="InterPro"/>
</dbReference>
<gene>
    <name evidence="2" type="ORF">KEU06_08820</name>
</gene>
<protein>
    <submittedName>
        <fullName evidence="2">3'-5' exonuclease</fullName>
    </submittedName>
</protein>
<dbReference type="Proteomes" id="UP000680348">
    <property type="component" value="Unassembled WGS sequence"/>
</dbReference>
<feature type="domain" description="Exonuclease" evidence="1">
    <location>
        <begin position="2"/>
        <end position="201"/>
    </location>
</feature>
<name>A0A942E0Q1_9HYPH</name>
<keyword evidence="2" id="KW-0269">Exonuclease</keyword>
<keyword evidence="2" id="KW-0378">Hydrolase</keyword>
<keyword evidence="2" id="KW-0540">Nuclease</keyword>
<evidence type="ECO:0000313" key="2">
    <source>
        <dbReference type="EMBL" id="MBS3648730.1"/>
    </source>
</evidence>